<dbReference type="PANTHER" id="PTHR43156:SF2">
    <property type="entry name" value="STAGE II SPORULATION PROTEIN E"/>
    <property type="match status" value="1"/>
</dbReference>
<dbReference type="SUPFAM" id="SSF55785">
    <property type="entry name" value="PYP-like sensor domain (PAS domain)"/>
    <property type="match status" value="3"/>
</dbReference>
<dbReference type="InterPro" id="IPR001932">
    <property type="entry name" value="PPM-type_phosphatase-like_dom"/>
</dbReference>
<evidence type="ECO:0000256" key="1">
    <source>
        <dbReference type="ARBA" id="ARBA00022801"/>
    </source>
</evidence>
<feature type="coiled-coil region" evidence="2">
    <location>
        <begin position="45"/>
        <end position="75"/>
    </location>
</feature>
<dbReference type="AlphaFoldDB" id="A0A1G9R4C1"/>
<dbReference type="GO" id="GO:0016791">
    <property type="term" value="F:phosphatase activity"/>
    <property type="evidence" value="ECO:0007669"/>
    <property type="project" value="TreeGrafter"/>
</dbReference>
<dbReference type="InterPro" id="IPR052016">
    <property type="entry name" value="Bact_Sigma-Reg"/>
</dbReference>
<dbReference type="PROSITE" id="PS50113">
    <property type="entry name" value="PAC"/>
    <property type="match status" value="3"/>
</dbReference>
<keyword evidence="1" id="KW-0378">Hydrolase</keyword>
<dbReference type="Pfam" id="PF08447">
    <property type="entry name" value="PAS_3"/>
    <property type="match status" value="1"/>
</dbReference>
<sequence length="835" mass="97855">MEDNELSEDDFEGLREKAEKVLSSKEIEQPEDLEEMSQEEIHQFLHELQVHQIELELQKEELLEAQSKLEKARSRYYELFDLAPVGYCRLSKEGKIKEVNLAAASYLEKSREELMEKEISQYILPEDQDTYYHFRKDLFDTGSPQECELRMQKAGGEIFWVQLKAEIIQGKEDRPAVFLTIEDITERVKEKIKRRKRTKELKGLYFTSKLVQNRDKTIDEILSLLSRKISDFFKYPEKTCVRISFAGEEYLSENFQETSCILKSDIMVEGVKEGSIEVFALDRERQDGQALFLTEERDLIQDISRALSSEFSRRASEEELKLTQFSVDKAPVGVFWITPEGKFEYVNDRACEILSYSKDELVGMEVPDIDPNFQAENHDQEWQKIKEKKYDKLETQLIRKNGEKFPAEVINRYLQYKDKEYELAFVLDITERKEKERQLRDNKNLLQSLANTTPGSVYQLKLLPDGSFCFPYATEDIYEIYEVTPEEVKKDAGKVFDRLHPEDYERVADSIKKSAENLTVWEEEYRVKLPEKGIRWLHGYAEPEKRPDGSIIWHGNIRDITERKKRERKLQEQKEEIEELNDSLNANIEKARMMHRQFLPDHLPEVNNLSFSTYYEPADRLGGDFYYMIEFEDEILFYISDVSGHDLSSSMLNIFLKDAINSYLFHSQETEKKKKLSPAHIIQHVNERFKEENFLADYFICLLMGTIDKKSFEVNLSNAGIQFPPFLIQRQGSVSSIPCSGMPVTVVNENFIYKNCSYNLKPGDTLVMSTDGLFEQADSRNNMYGEERHLQILIENADLKPEEMVHKIYGDFAEFKGDELLQDDLTSLLIQREFA</sequence>
<dbReference type="OrthoDB" id="9763484at2"/>
<dbReference type="GO" id="GO:0006355">
    <property type="term" value="P:regulation of DNA-templated transcription"/>
    <property type="evidence" value="ECO:0007669"/>
    <property type="project" value="InterPro"/>
</dbReference>
<gene>
    <name evidence="5" type="ORF">SAMN04488692_1209</name>
</gene>
<dbReference type="PANTHER" id="PTHR43156">
    <property type="entry name" value="STAGE II SPORULATION PROTEIN E-RELATED"/>
    <property type="match status" value="1"/>
</dbReference>
<reference evidence="5 6" key="1">
    <citation type="submission" date="2016-10" db="EMBL/GenBank/DDBJ databases">
        <authorList>
            <person name="de Groot N.N."/>
        </authorList>
    </citation>
    <scope>NUCLEOTIDE SEQUENCE [LARGE SCALE GENOMIC DNA]</scope>
    <source>
        <strain evidence="5 6">SLAS-1</strain>
    </source>
</reference>
<dbReference type="Gene3D" id="3.60.40.10">
    <property type="entry name" value="PPM-type phosphatase domain"/>
    <property type="match status" value="1"/>
</dbReference>
<dbReference type="InterPro" id="IPR035965">
    <property type="entry name" value="PAS-like_dom_sf"/>
</dbReference>
<dbReference type="Pfam" id="PF00989">
    <property type="entry name" value="PAS"/>
    <property type="match status" value="1"/>
</dbReference>
<evidence type="ECO:0000256" key="2">
    <source>
        <dbReference type="SAM" id="Coils"/>
    </source>
</evidence>
<dbReference type="EMBL" id="FNGO01000020">
    <property type="protein sequence ID" value="SDM18146.1"/>
    <property type="molecule type" value="Genomic_DNA"/>
</dbReference>
<feature type="coiled-coil region" evidence="2">
    <location>
        <begin position="560"/>
        <end position="594"/>
    </location>
</feature>
<dbReference type="InterPro" id="IPR013655">
    <property type="entry name" value="PAS_fold_3"/>
</dbReference>
<protein>
    <submittedName>
        <fullName evidence="5">PAS domain S-box-containing protein</fullName>
    </submittedName>
</protein>
<dbReference type="Pfam" id="PF13426">
    <property type="entry name" value="PAS_9"/>
    <property type="match status" value="1"/>
</dbReference>
<dbReference type="NCBIfam" id="TIGR00229">
    <property type="entry name" value="sensory_box"/>
    <property type="match status" value="2"/>
</dbReference>
<keyword evidence="6" id="KW-1185">Reference proteome</keyword>
<accession>A0A1G9R4C1</accession>
<proteinExistence type="predicted"/>
<dbReference type="RefSeq" id="WP_159429898.1">
    <property type="nucleotide sequence ID" value="NZ_FNGO01000020.1"/>
</dbReference>
<dbReference type="SMART" id="SM00091">
    <property type="entry name" value="PAS"/>
    <property type="match status" value="3"/>
</dbReference>
<keyword evidence="2" id="KW-0175">Coiled coil</keyword>
<feature type="domain" description="PAS" evidence="3">
    <location>
        <begin position="327"/>
        <end position="363"/>
    </location>
</feature>
<feature type="domain" description="PAC" evidence="4">
    <location>
        <begin position="391"/>
        <end position="441"/>
    </location>
</feature>
<evidence type="ECO:0000313" key="6">
    <source>
        <dbReference type="Proteomes" id="UP000199476"/>
    </source>
</evidence>
<dbReference type="InterPro" id="IPR000700">
    <property type="entry name" value="PAS-assoc_C"/>
</dbReference>
<dbReference type="InterPro" id="IPR013767">
    <property type="entry name" value="PAS_fold"/>
</dbReference>
<dbReference type="InterPro" id="IPR000014">
    <property type="entry name" value="PAS"/>
</dbReference>
<evidence type="ECO:0000259" key="4">
    <source>
        <dbReference type="PROSITE" id="PS50113"/>
    </source>
</evidence>
<dbReference type="Pfam" id="PF07228">
    <property type="entry name" value="SpoIIE"/>
    <property type="match status" value="1"/>
</dbReference>
<dbReference type="CDD" id="cd00130">
    <property type="entry name" value="PAS"/>
    <property type="match status" value="3"/>
</dbReference>
<dbReference type="SMART" id="SM00086">
    <property type="entry name" value="PAC"/>
    <property type="match status" value="3"/>
</dbReference>
<dbReference type="STRING" id="321763.SAMN04488692_1209"/>
<dbReference type="PROSITE" id="PS50112">
    <property type="entry name" value="PAS"/>
    <property type="match status" value="3"/>
</dbReference>
<dbReference type="InterPro" id="IPR036457">
    <property type="entry name" value="PPM-type-like_dom_sf"/>
</dbReference>
<evidence type="ECO:0000259" key="3">
    <source>
        <dbReference type="PROSITE" id="PS50112"/>
    </source>
</evidence>
<feature type="domain" description="PAS" evidence="3">
    <location>
        <begin position="72"/>
        <end position="142"/>
    </location>
</feature>
<dbReference type="SMART" id="SM00331">
    <property type="entry name" value="PP2C_SIG"/>
    <property type="match status" value="1"/>
</dbReference>
<evidence type="ECO:0000313" key="5">
    <source>
        <dbReference type="EMBL" id="SDM18146.1"/>
    </source>
</evidence>
<feature type="domain" description="PAC" evidence="4">
    <location>
        <begin position="145"/>
        <end position="196"/>
    </location>
</feature>
<name>A0A1G9R4C1_9FIRM</name>
<feature type="domain" description="PAS" evidence="3">
    <location>
        <begin position="472"/>
        <end position="518"/>
    </location>
</feature>
<feature type="domain" description="PAC" evidence="4">
    <location>
        <begin position="521"/>
        <end position="572"/>
    </location>
</feature>
<dbReference type="InterPro" id="IPR001610">
    <property type="entry name" value="PAC"/>
</dbReference>
<dbReference type="Proteomes" id="UP000199476">
    <property type="component" value="Unassembled WGS sequence"/>
</dbReference>
<organism evidence="5 6">
    <name type="scientific">Halarsenatibacter silvermanii</name>
    <dbReference type="NCBI Taxonomy" id="321763"/>
    <lineage>
        <taxon>Bacteria</taxon>
        <taxon>Bacillati</taxon>
        <taxon>Bacillota</taxon>
        <taxon>Clostridia</taxon>
        <taxon>Halanaerobiales</taxon>
        <taxon>Halarsenatibacteraceae</taxon>
        <taxon>Halarsenatibacter</taxon>
    </lineage>
</organism>
<dbReference type="Gene3D" id="3.30.450.20">
    <property type="entry name" value="PAS domain"/>
    <property type="match status" value="3"/>
</dbReference>